<dbReference type="SUPFAM" id="SSF111369">
    <property type="entry name" value="HlyD-like secretion proteins"/>
    <property type="match status" value="1"/>
</dbReference>
<dbReference type="Gene3D" id="2.40.50.100">
    <property type="match status" value="1"/>
</dbReference>
<dbReference type="Gene3D" id="1.10.287.470">
    <property type="entry name" value="Helix hairpin bin"/>
    <property type="match status" value="1"/>
</dbReference>
<evidence type="ECO:0000313" key="3">
    <source>
        <dbReference type="EMBL" id="TBW50756.1"/>
    </source>
</evidence>
<organism evidence="3 4">
    <name type="scientific">Marinobacter halodurans</name>
    <dbReference type="NCBI Taxonomy" id="2528979"/>
    <lineage>
        <taxon>Bacteria</taxon>
        <taxon>Pseudomonadati</taxon>
        <taxon>Pseudomonadota</taxon>
        <taxon>Gammaproteobacteria</taxon>
        <taxon>Pseudomonadales</taxon>
        <taxon>Marinobacteraceae</taxon>
        <taxon>Marinobacter</taxon>
    </lineage>
</organism>
<protein>
    <submittedName>
        <fullName evidence="3">HlyD family efflux transporter periplasmic adaptor subunit</fullName>
    </submittedName>
</protein>
<accession>A0ABY1ZG82</accession>
<keyword evidence="4" id="KW-1185">Reference proteome</keyword>
<dbReference type="PANTHER" id="PTHR30469">
    <property type="entry name" value="MULTIDRUG RESISTANCE PROTEIN MDTA"/>
    <property type="match status" value="1"/>
</dbReference>
<comment type="caution">
    <text evidence="3">The sequence shown here is derived from an EMBL/GenBank/DDBJ whole genome shotgun (WGS) entry which is preliminary data.</text>
</comment>
<dbReference type="Gene3D" id="2.40.30.170">
    <property type="match status" value="1"/>
</dbReference>
<reference evidence="3 4" key="1">
    <citation type="submission" date="2019-02" db="EMBL/GenBank/DDBJ databases">
        <title>Marinobacter halodurans sp. nov., a marine bacterium isolated from sea tidal flat.</title>
        <authorList>
            <person name="Yoo Y."/>
            <person name="Lee D.W."/>
            <person name="Kim B.S."/>
            <person name="Kim J.-J."/>
        </authorList>
    </citation>
    <scope>NUCLEOTIDE SEQUENCE [LARGE SCALE GENOMIC DNA]</scope>
    <source>
        <strain evidence="3 4">YJ-S3-2</strain>
    </source>
</reference>
<keyword evidence="2" id="KW-1133">Transmembrane helix</keyword>
<evidence type="ECO:0000256" key="2">
    <source>
        <dbReference type="SAM" id="Phobius"/>
    </source>
</evidence>
<evidence type="ECO:0000256" key="1">
    <source>
        <dbReference type="SAM" id="Coils"/>
    </source>
</evidence>
<sequence>MRVQAVHASIRSRLNRRRLLPVLLVLVAVVIAGLLIALRPTPPESTPEEKAWPIQTTVIEPASRSPQIRLLGRVETPFRSTLSAAVTADVARLVHLEGQHVKRDDIILELEDDEVSLLVDQRQADLAELESQIAQERNQYDADRQLLDREKSLVALAQRALDREQRLSESNLNSQTRLDQAREALQAAEISLVNRQLAVANHDSRLKSLKAKLDRANALLAQAGLDLGRTRIHAPFDGIITEIDVSPGERVRPGEALVSLYASDDLEVRAQIPMNRIPTIQQALANDRALTATTRLGGVSRQLHLTRLSGQVNTGAGGVDGLFRFTDNAPDAALNRTLDMTLELPAEPGLFSVPVAALYDEHTLYRVQDGRLEALDVQVMGDRFEQDRQFLLVRSDRLRDGDRILATQLPNAISGLKVSVMDGATDHG</sequence>
<feature type="coiled-coil region" evidence="1">
    <location>
        <begin position="199"/>
        <end position="226"/>
    </location>
</feature>
<dbReference type="PANTHER" id="PTHR30469:SF15">
    <property type="entry name" value="HLYD FAMILY OF SECRETION PROTEINS"/>
    <property type="match status" value="1"/>
</dbReference>
<name>A0ABY1ZG82_9GAMM</name>
<gene>
    <name evidence="3" type="ORF">EZI54_17820</name>
</gene>
<feature type="transmembrane region" description="Helical" evidence="2">
    <location>
        <begin position="20"/>
        <end position="38"/>
    </location>
</feature>
<evidence type="ECO:0000313" key="4">
    <source>
        <dbReference type="Proteomes" id="UP000313645"/>
    </source>
</evidence>
<feature type="coiled-coil region" evidence="1">
    <location>
        <begin position="119"/>
        <end position="146"/>
    </location>
</feature>
<keyword evidence="1" id="KW-0175">Coiled coil</keyword>
<dbReference type="EMBL" id="SJDL01000033">
    <property type="protein sequence ID" value="TBW50756.1"/>
    <property type="molecule type" value="Genomic_DNA"/>
</dbReference>
<proteinExistence type="predicted"/>
<keyword evidence="2" id="KW-0812">Transmembrane</keyword>
<keyword evidence="2" id="KW-0472">Membrane</keyword>
<dbReference type="Proteomes" id="UP000313645">
    <property type="component" value="Unassembled WGS sequence"/>
</dbReference>